<evidence type="ECO:0000313" key="2">
    <source>
        <dbReference type="Proteomes" id="UP000198211"/>
    </source>
</evidence>
<reference evidence="2" key="1">
    <citation type="submission" date="2017-03" db="EMBL/GenBank/DDBJ databases">
        <title>Phytopthora megakarya and P. palmivora, two closely related causual agents of cacao black pod achieved similar genome size and gene model numbers by different mechanisms.</title>
        <authorList>
            <person name="Ali S."/>
            <person name="Shao J."/>
            <person name="Larry D.J."/>
            <person name="Kronmiller B."/>
            <person name="Shen D."/>
            <person name="Strem M.D."/>
            <person name="Melnick R.L."/>
            <person name="Guiltinan M.J."/>
            <person name="Tyler B.M."/>
            <person name="Meinhardt L.W."/>
            <person name="Bailey B.A."/>
        </authorList>
    </citation>
    <scope>NUCLEOTIDE SEQUENCE [LARGE SCALE GENOMIC DNA]</scope>
    <source>
        <strain evidence="2">zdho120</strain>
    </source>
</reference>
<comment type="caution">
    <text evidence="1">The sequence shown here is derived from an EMBL/GenBank/DDBJ whole genome shotgun (WGS) entry which is preliminary data.</text>
</comment>
<keyword evidence="2" id="KW-1185">Reference proteome</keyword>
<dbReference type="Proteomes" id="UP000198211">
    <property type="component" value="Unassembled WGS sequence"/>
</dbReference>
<name>A0A225WAD8_9STRA</name>
<protein>
    <recommendedName>
        <fullName evidence="3">MULE transposase domain-containing protein</fullName>
    </recommendedName>
</protein>
<evidence type="ECO:0000313" key="1">
    <source>
        <dbReference type="EMBL" id="OWZ14681.1"/>
    </source>
</evidence>
<sequence>MPPQLQCVGLAHHMPQHDSELLLQSFIPFKISKSNLRPCNIYTELTAHNKRSQLLSCKSKTCATASPCARCPWRGKLETCDELKIVTLAEIGAHITQVRSPQSPRLTAKSLQSKELNLSRIRIGMMRRFDLHYRSCQLFNDMWGTIRDATLVLTTSTILLRTKLKPLPTLAARKTTFGWRETVDGMPHVGKGTDEDPFILSITSKRLLQSAARDPSTFVLHVDTTFKLNSSYYPVVVIGVSDRLRSFHLLALFIVSQRTEPVYVEVLASLHRAFSASLVCQSKLTM</sequence>
<dbReference type="OrthoDB" id="117733at2759"/>
<evidence type="ECO:0008006" key="3">
    <source>
        <dbReference type="Google" id="ProtNLM"/>
    </source>
</evidence>
<organism evidence="1 2">
    <name type="scientific">Phytophthora megakarya</name>
    <dbReference type="NCBI Taxonomy" id="4795"/>
    <lineage>
        <taxon>Eukaryota</taxon>
        <taxon>Sar</taxon>
        <taxon>Stramenopiles</taxon>
        <taxon>Oomycota</taxon>
        <taxon>Peronosporomycetes</taxon>
        <taxon>Peronosporales</taxon>
        <taxon>Peronosporaceae</taxon>
        <taxon>Phytophthora</taxon>
    </lineage>
</organism>
<accession>A0A225WAD8</accession>
<proteinExistence type="predicted"/>
<gene>
    <name evidence="1" type="ORF">PHMEG_00011800</name>
</gene>
<dbReference type="EMBL" id="NBNE01001283">
    <property type="protein sequence ID" value="OWZ14681.1"/>
    <property type="molecule type" value="Genomic_DNA"/>
</dbReference>
<dbReference type="AlphaFoldDB" id="A0A225WAD8"/>